<evidence type="ECO:0000259" key="9">
    <source>
        <dbReference type="Pfam" id="PF02882"/>
    </source>
</evidence>
<keyword evidence="5" id="KW-0521">NADP</keyword>
<dbReference type="Gene3D" id="3.40.50.10860">
    <property type="entry name" value="Leucine Dehydrogenase, chain A, domain 1"/>
    <property type="match status" value="1"/>
</dbReference>
<dbReference type="GO" id="GO:0004477">
    <property type="term" value="F:methenyltetrahydrofolate cyclohydrolase activity"/>
    <property type="evidence" value="ECO:0007669"/>
    <property type="project" value="TreeGrafter"/>
</dbReference>
<organism evidence="10">
    <name type="scientific">bioreactor metagenome</name>
    <dbReference type="NCBI Taxonomy" id="1076179"/>
    <lineage>
        <taxon>unclassified sequences</taxon>
        <taxon>metagenomes</taxon>
        <taxon>ecological metagenomes</taxon>
    </lineage>
</organism>
<dbReference type="SUPFAM" id="SSF53223">
    <property type="entry name" value="Aminoacid dehydrogenase-like, N-terminal domain"/>
    <property type="match status" value="1"/>
</dbReference>
<evidence type="ECO:0000256" key="2">
    <source>
        <dbReference type="ARBA" id="ARBA00011738"/>
    </source>
</evidence>
<dbReference type="PANTHER" id="PTHR48099:SF5">
    <property type="entry name" value="C-1-TETRAHYDROFOLATE SYNTHASE, CYTOPLASMIC"/>
    <property type="match status" value="1"/>
</dbReference>
<dbReference type="FunFam" id="3.40.50.10860:FF:000005">
    <property type="entry name" value="C-1-tetrahydrofolate synthase, cytoplasmic, putative"/>
    <property type="match status" value="1"/>
</dbReference>
<dbReference type="InterPro" id="IPR046346">
    <property type="entry name" value="Aminoacid_DH-like_N_sf"/>
</dbReference>
<dbReference type="CDD" id="cd01080">
    <property type="entry name" value="NAD_bind_m-THF_DH_Cyclohyd"/>
    <property type="match status" value="1"/>
</dbReference>
<gene>
    <name evidence="10" type="primary">folD_25</name>
    <name evidence="10" type="ORF">SDC9_82840</name>
</gene>
<dbReference type="EMBL" id="VSSQ01007545">
    <property type="protein sequence ID" value="MPM36245.1"/>
    <property type="molecule type" value="Genomic_DNA"/>
</dbReference>
<evidence type="ECO:0000256" key="1">
    <source>
        <dbReference type="ARBA" id="ARBA00004777"/>
    </source>
</evidence>
<reference evidence="10" key="1">
    <citation type="submission" date="2019-08" db="EMBL/GenBank/DDBJ databases">
        <authorList>
            <person name="Kucharzyk K."/>
            <person name="Murdoch R.W."/>
            <person name="Higgins S."/>
            <person name="Loffler F."/>
        </authorList>
    </citation>
    <scope>NUCLEOTIDE SEQUENCE</scope>
</reference>
<sequence>MAQIIWGTELAAKIKIDLKAEMDKLRALNERTPGLTVILVGDDPASISYVTNKQKACREVGMKGEIITYPASVSEITLLAKIAELNQDERVDGILVQLPLPAGFDAQRITEAIAVEKDVDGLHPLNIGRLQLNQECLVPCTPSGVIEILKSIGCDLRGKRAVVIGRSNLVGRPVAQLMLQLDATVTVCHSKTPDLAAICAQADILVTAAGRPGLVTADFIKPGAVIIDVGTVRGQDGKLHGDVVFAEAEPLASYITPVPKGGGPMTVAMLLKNTLKAYEMRKKDHGIWTE</sequence>
<comment type="subunit">
    <text evidence="2">Homodimer.</text>
</comment>
<proteinExistence type="inferred from homology"/>
<name>A0A644Z5R4_9ZZZZ</name>
<dbReference type="InterPro" id="IPR020631">
    <property type="entry name" value="THF_DH/CycHdrlase_NAD-bd_dom"/>
</dbReference>
<dbReference type="InterPro" id="IPR036291">
    <property type="entry name" value="NAD(P)-bd_dom_sf"/>
</dbReference>
<dbReference type="Gene3D" id="3.40.50.720">
    <property type="entry name" value="NAD(P)-binding Rossmann-like Domain"/>
    <property type="match status" value="1"/>
</dbReference>
<feature type="domain" description="Tetrahydrofolate dehydrogenase/cyclohydrolase NAD(P)-binding" evidence="9">
    <location>
        <begin position="139"/>
        <end position="281"/>
    </location>
</feature>
<dbReference type="FunFam" id="3.40.50.720:FF:000006">
    <property type="entry name" value="Bifunctional protein FolD"/>
    <property type="match status" value="1"/>
</dbReference>
<protein>
    <submittedName>
        <fullName evidence="10">Bifunctional protein FolD protein</fullName>
    </submittedName>
</protein>
<dbReference type="NCBIfam" id="NF010783">
    <property type="entry name" value="PRK14186.1"/>
    <property type="match status" value="1"/>
</dbReference>
<dbReference type="Pfam" id="PF02882">
    <property type="entry name" value="THF_DHG_CYH_C"/>
    <property type="match status" value="1"/>
</dbReference>
<dbReference type="AlphaFoldDB" id="A0A644Z5R4"/>
<dbReference type="Pfam" id="PF00763">
    <property type="entry name" value="THF_DHG_CYH"/>
    <property type="match status" value="1"/>
</dbReference>
<dbReference type="PRINTS" id="PR00085">
    <property type="entry name" value="THFDHDRGNASE"/>
</dbReference>
<comment type="caution">
    <text evidence="10">The sequence shown here is derived from an EMBL/GenBank/DDBJ whole genome shotgun (WGS) entry which is preliminary data.</text>
</comment>
<dbReference type="HAMAP" id="MF_01576">
    <property type="entry name" value="THF_DHG_CYH"/>
    <property type="match status" value="1"/>
</dbReference>
<evidence type="ECO:0000256" key="6">
    <source>
        <dbReference type="ARBA" id="ARBA00023002"/>
    </source>
</evidence>
<evidence type="ECO:0000256" key="5">
    <source>
        <dbReference type="ARBA" id="ARBA00022857"/>
    </source>
</evidence>
<dbReference type="PANTHER" id="PTHR48099">
    <property type="entry name" value="C-1-TETRAHYDROFOLATE SYNTHASE, CYTOPLASMIC-RELATED"/>
    <property type="match status" value="1"/>
</dbReference>
<dbReference type="GO" id="GO:0035999">
    <property type="term" value="P:tetrahydrofolate interconversion"/>
    <property type="evidence" value="ECO:0007669"/>
    <property type="project" value="TreeGrafter"/>
</dbReference>
<evidence type="ECO:0000313" key="10">
    <source>
        <dbReference type="EMBL" id="MPM36245.1"/>
    </source>
</evidence>
<feature type="domain" description="Tetrahydrofolate dehydrogenase/cyclohydrolase catalytic" evidence="8">
    <location>
        <begin position="6"/>
        <end position="120"/>
    </location>
</feature>
<keyword evidence="3" id="KW-0554">One-carbon metabolism</keyword>
<accession>A0A644Z5R4</accession>
<keyword evidence="4" id="KW-0378">Hydrolase</keyword>
<evidence type="ECO:0000256" key="3">
    <source>
        <dbReference type="ARBA" id="ARBA00022563"/>
    </source>
</evidence>
<dbReference type="GO" id="GO:0004488">
    <property type="term" value="F:methylenetetrahydrofolate dehydrogenase (NADP+) activity"/>
    <property type="evidence" value="ECO:0007669"/>
    <property type="project" value="InterPro"/>
</dbReference>
<dbReference type="InterPro" id="IPR000672">
    <property type="entry name" value="THF_DH/CycHdrlase"/>
</dbReference>
<evidence type="ECO:0000256" key="7">
    <source>
        <dbReference type="ARBA" id="ARBA00023268"/>
    </source>
</evidence>
<dbReference type="InterPro" id="IPR020630">
    <property type="entry name" value="THF_DH/CycHdrlase_cat_dom"/>
</dbReference>
<dbReference type="SUPFAM" id="SSF51735">
    <property type="entry name" value="NAD(P)-binding Rossmann-fold domains"/>
    <property type="match status" value="1"/>
</dbReference>
<evidence type="ECO:0000259" key="8">
    <source>
        <dbReference type="Pfam" id="PF00763"/>
    </source>
</evidence>
<evidence type="ECO:0000256" key="4">
    <source>
        <dbReference type="ARBA" id="ARBA00022801"/>
    </source>
</evidence>
<keyword evidence="7" id="KW-0511">Multifunctional enzyme</keyword>
<comment type="pathway">
    <text evidence="1">One-carbon metabolism; tetrahydrofolate interconversion.</text>
</comment>
<dbReference type="GO" id="GO:0005829">
    <property type="term" value="C:cytosol"/>
    <property type="evidence" value="ECO:0007669"/>
    <property type="project" value="TreeGrafter"/>
</dbReference>
<keyword evidence="6" id="KW-0560">Oxidoreductase</keyword>